<dbReference type="InterPro" id="IPR005336">
    <property type="entry name" value="MPC"/>
</dbReference>
<evidence type="ECO:0000256" key="5">
    <source>
        <dbReference type="ARBA" id="ARBA00022792"/>
    </source>
</evidence>
<dbReference type="Pfam" id="PF03650">
    <property type="entry name" value="MPC"/>
    <property type="match status" value="1"/>
</dbReference>
<organism evidence="10 11">
    <name type="scientific">Coemansia aciculifera</name>
    <dbReference type="NCBI Taxonomy" id="417176"/>
    <lineage>
        <taxon>Eukaryota</taxon>
        <taxon>Fungi</taxon>
        <taxon>Fungi incertae sedis</taxon>
        <taxon>Zoopagomycota</taxon>
        <taxon>Kickxellomycotina</taxon>
        <taxon>Kickxellomycetes</taxon>
        <taxon>Kickxellales</taxon>
        <taxon>Kickxellaceae</taxon>
        <taxon>Coemansia</taxon>
    </lineage>
</organism>
<comment type="function">
    <text evidence="9">Mediates the uptake of pyruvate into mitochondria.</text>
</comment>
<evidence type="ECO:0000256" key="1">
    <source>
        <dbReference type="ARBA" id="ARBA00004448"/>
    </source>
</evidence>
<comment type="subcellular location">
    <subcellularLocation>
        <location evidence="1 9">Mitochondrion inner membrane</location>
        <topology evidence="1 9">Multi-pass membrane protein</topology>
    </subcellularLocation>
</comment>
<keyword evidence="6" id="KW-1133">Transmembrane helix</keyword>
<gene>
    <name evidence="10" type="primary">MPC3</name>
    <name evidence="10" type="ORF">GGH94_004709</name>
</gene>
<evidence type="ECO:0000313" key="10">
    <source>
        <dbReference type="EMBL" id="KAJ2861749.1"/>
    </source>
</evidence>
<proteinExistence type="inferred from homology"/>
<reference evidence="10" key="1">
    <citation type="submission" date="2022-07" db="EMBL/GenBank/DDBJ databases">
        <title>Phylogenomic reconstructions and comparative analyses of Kickxellomycotina fungi.</title>
        <authorList>
            <person name="Reynolds N.K."/>
            <person name="Stajich J.E."/>
            <person name="Barry K."/>
            <person name="Grigoriev I.V."/>
            <person name="Crous P."/>
            <person name="Smith M.E."/>
        </authorList>
    </citation>
    <scope>NUCLEOTIDE SEQUENCE</scope>
    <source>
        <strain evidence="10">RSA 476</strain>
    </source>
</reference>
<evidence type="ECO:0000256" key="9">
    <source>
        <dbReference type="RuleBase" id="RU363100"/>
    </source>
</evidence>
<keyword evidence="3 9" id="KW-0813">Transport</keyword>
<evidence type="ECO:0000256" key="4">
    <source>
        <dbReference type="ARBA" id="ARBA00022692"/>
    </source>
</evidence>
<sequence>MAAAAGGTSAFHRFINSPVGPKTIHFWAPAMKWGLVIAGLGDLARPVDQISVRQQVSLAATGLIWTRWSTIITPKNYSLATVNFFVGCTAAYQLARVALNKRDAPPAAAETVAAATTAA</sequence>
<keyword evidence="5 9" id="KW-0999">Mitochondrion inner membrane</keyword>
<keyword evidence="4" id="KW-0812">Transmembrane</keyword>
<evidence type="ECO:0000256" key="8">
    <source>
        <dbReference type="ARBA" id="ARBA00023136"/>
    </source>
</evidence>
<dbReference type="Proteomes" id="UP001140074">
    <property type="component" value="Unassembled WGS sequence"/>
</dbReference>
<keyword evidence="8" id="KW-0472">Membrane</keyword>
<evidence type="ECO:0000256" key="7">
    <source>
        <dbReference type="ARBA" id="ARBA00023128"/>
    </source>
</evidence>
<dbReference type="GO" id="GO:0006850">
    <property type="term" value="P:pyruvate import into mitochondria"/>
    <property type="evidence" value="ECO:0007669"/>
    <property type="project" value="InterPro"/>
</dbReference>
<evidence type="ECO:0000313" key="11">
    <source>
        <dbReference type="Proteomes" id="UP001140074"/>
    </source>
</evidence>
<name>A0A9W8ILE3_9FUNG</name>
<comment type="caution">
    <text evidence="10">The sequence shown here is derived from an EMBL/GenBank/DDBJ whole genome shotgun (WGS) entry which is preliminary data.</text>
</comment>
<dbReference type="PANTHER" id="PTHR14154">
    <property type="entry name" value="UPF0041 BRAIN PROTEIN 44-RELATED"/>
    <property type="match status" value="1"/>
</dbReference>
<keyword evidence="10" id="KW-0670">Pyruvate</keyword>
<comment type="similarity">
    <text evidence="2 9">Belongs to the mitochondrial pyruvate carrier (MPC) (TC 2.A.105) family.</text>
</comment>
<dbReference type="GO" id="GO:0005743">
    <property type="term" value="C:mitochondrial inner membrane"/>
    <property type="evidence" value="ECO:0007669"/>
    <property type="project" value="UniProtKB-SubCell"/>
</dbReference>
<keyword evidence="11" id="KW-1185">Reference proteome</keyword>
<evidence type="ECO:0000256" key="6">
    <source>
        <dbReference type="ARBA" id="ARBA00022989"/>
    </source>
</evidence>
<dbReference type="EMBL" id="JANBUY010000204">
    <property type="protein sequence ID" value="KAJ2861749.1"/>
    <property type="molecule type" value="Genomic_DNA"/>
</dbReference>
<protein>
    <recommendedName>
        <fullName evidence="9">Mitochondrial pyruvate carrier</fullName>
    </recommendedName>
</protein>
<evidence type="ECO:0000256" key="2">
    <source>
        <dbReference type="ARBA" id="ARBA00006416"/>
    </source>
</evidence>
<evidence type="ECO:0000256" key="3">
    <source>
        <dbReference type="ARBA" id="ARBA00022448"/>
    </source>
</evidence>
<accession>A0A9W8ILE3</accession>
<dbReference type="AlphaFoldDB" id="A0A9W8ILE3"/>
<keyword evidence="7 9" id="KW-0496">Mitochondrion</keyword>